<keyword evidence="1" id="KW-1133">Transmembrane helix</keyword>
<dbReference type="PANTHER" id="PTHR20992">
    <property type="entry name" value="AT15442P-RELATED"/>
    <property type="match status" value="1"/>
</dbReference>
<organism evidence="2 3">
    <name type="scientific">Thalassiosira pseudonana</name>
    <name type="common">Marine diatom</name>
    <name type="synonym">Cyclotella nana</name>
    <dbReference type="NCBI Taxonomy" id="35128"/>
    <lineage>
        <taxon>Eukaryota</taxon>
        <taxon>Sar</taxon>
        <taxon>Stramenopiles</taxon>
        <taxon>Ochrophyta</taxon>
        <taxon>Bacillariophyta</taxon>
        <taxon>Coscinodiscophyceae</taxon>
        <taxon>Thalassiosirophycidae</taxon>
        <taxon>Thalassiosirales</taxon>
        <taxon>Thalassiosiraceae</taxon>
        <taxon>Thalassiosira</taxon>
    </lineage>
</organism>
<sequence>AVMNFNYNTLLLVASVLAGLGLVTNSTATIIASMLVSPIMGPVVAIAYGWSIWDRKMVRLAWTNELLSLLFCVFIGAVIGAITGTTSLVDNWPTDEMAVRCTMSNFYVGIPIAFFSGLGVAVSLLDDQTNSLVGVAISASLLPPAVNCGVVWVAYAFYSAGFFDEHDHFTWKEYRKFGWTSLGLTLVNIAMIWISSMIMFRLKEVLPIEKKVFWSDLGIAR</sequence>
<feature type="non-terminal residue" evidence="2">
    <location>
        <position position="221"/>
    </location>
</feature>
<dbReference type="PaxDb" id="35128-Thaps264811"/>
<gene>
    <name evidence="2" type="ORF">THAPSDRAFT_264811</name>
</gene>
<feature type="transmembrane region" description="Helical" evidence="1">
    <location>
        <begin position="177"/>
        <end position="200"/>
    </location>
</feature>
<dbReference type="RefSeq" id="XP_002294867.1">
    <property type="nucleotide sequence ID" value="XM_002294831.1"/>
</dbReference>
<feature type="transmembrane region" description="Helical" evidence="1">
    <location>
        <begin position="106"/>
        <end position="125"/>
    </location>
</feature>
<dbReference type="GeneID" id="7442838"/>
<protein>
    <recommendedName>
        <fullName evidence="4">DUF389 domain-containing protein</fullName>
    </recommendedName>
</protein>
<evidence type="ECO:0000313" key="2">
    <source>
        <dbReference type="EMBL" id="EED87647.1"/>
    </source>
</evidence>
<dbReference type="InterPro" id="IPR005240">
    <property type="entry name" value="DUF389"/>
</dbReference>
<dbReference type="InParanoid" id="B8CFK9"/>
<reference evidence="2 3" key="1">
    <citation type="journal article" date="2004" name="Science">
        <title>The genome of the diatom Thalassiosira pseudonana: ecology, evolution, and metabolism.</title>
        <authorList>
            <person name="Armbrust E.V."/>
            <person name="Berges J.A."/>
            <person name="Bowler C."/>
            <person name="Green B.R."/>
            <person name="Martinez D."/>
            <person name="Putnam N.H."/>
            <person name="Zhou S."/>
            <person name="Allen A.E."/>
            <person name="Apt K.E."/>
            <person name="Bechner M."/>
            <person name="Brzezinski M.A."/>
            <person name="Chaal B.K."/>
            <person name="Chiovitti A."/>
            <person name="Davis A.K."/>
            <person name="Demarest M.S."/>
            <person name="Detter J.C."/>
            <person name="Glavina T."/>
            <person name="Goodstein D."/>
            <person name="Hadi M.Z."/>
            <person name="Hellsten U."/>
            <person name="Hildebrand M."/>
            <person name="Jenkins B.D."/>
            <person name="Jurka J."/>
            <person name="Kapitonov V.V."/>
            <person name="Kroger N."/>
            <person name="Lau W.W."/>
            <person name="Lane T.W."/>
            <person name="Larimer F.W."/>
            <person name="Lippmeier J.C."/>
            <person name="Lucas S."/>
            <person name="Medina M."/>
            <person name="Montsant A."/>
            <person name="Obornik M."/>
            <person name="Parker M.S."/>
            <person name="Palenik B."/>
            <person name="Pazour G.J."/>
            <person name="Richardson P.M."/>
            <person name="Rynearson T.A."/>
            <person name="Saito M.A."/>
            <person name="Schwartz D.C."/>
            <person name="Thamatrakoln K."/>
            <person name="Valentin K."/>
            <person name="Vardi A."/>
            <person name="Wilkerson F.P."/>
            <person name="Rokhsar D.S."/>
        </authorList>
    </citation>
    <scope>NUCLEOTIDE SEQUENCE [LARGE SCALE GENOMIC DNA]</scope>
    <source>
        <strain evidence="2 3">CCMP1335</strain>
    </source>
</reference>
<name>B8CFK9_THAPS</name>
<dbReference type="Pfam" id="PF04087">
    <property type="entry name" value="DUF389"/>
    <property type="match status" value="1"/>
</dbReference>
<dbReference type="AlphaFoldDB" id="B8CFK9"/>
<dbReference type="Proteomes" id="UP000001449">
    <property type="component" value="Chromosome 22"/>
</dbReference>
<keyword evidence="3" id="KW-1185">Reference proteome</keyword>
<keyword evidence="1" id="KW-0812">Transmembrane</keyword>
<evidence type="ECO:0000313" key="3">
    <source>
        <dbReference type="Proteomes" id="UP000001449"/>
    </source>
</evidence>
<accession>B8CFK9</accession>
<evidence type="ECO:0000256" key="1">
    <source>
        <dbReference type="SAM" id="Phobius"/>
    </source>
</evidence>
<feature type="transmembrane region" description="Helical" evidence="1">
    <location>
        <begin position="132"/>
        <end position="157"/>
    </location>
</feature>
<keyword evidence="1" id="KW-0472">Membrane</keyword>
<proteinExistence type="predicted"/>
<dbReference type="PANTHER" id="PTHR20992:SF9">
    <property type="entry name" value="AT15442P-RELATED"/>
    <property type="match status" value="1"/>
</dbReference>
<dbReference type="eggNOG" id="ENOG502QWS6">
    <property type="taxonomic scope" value="Eukaryota"/>
</dbReference>
<feature type="transmembrane region" description="Helical" evidence="1">
    <location>
        <begin position="65"/>
        <end position="86"/>
    </location>
</feature>
<feature type="non-terminal residue" evidence="2">
    <location>
        <position position="1"/>
    </location>
</feature>
<reference evidence="2 3" key="2">
    <citation type="journal article" date="2008" name="Nature">
        <title>The Phaeodactylum genome reveals the evolutionary history of diatom genomes.</title>
        <authorList>
            <person name="Bowler C."/>
            <person name="Allen A.E."/>
            <person name="Badger J.H."/>
            <person name="Grimwood J."/>
            <person name="Jabbari K."/>
            <person name="Kuo A."/>
            <person name="Maheswari U."/>
            <person name="Martens C."/>
            <person name="Maumus F."/>
            <person name="Otillar R.P."/>
            <person name="Rayko E."/>
            <person name="Salamov A."/>
            <person name="Vandepoele K."/>
            <person name="Beszteri B."/>
            <person name="Gruber A."/>
            <person name="Heijde M."/>
            <person name="Katinka M."/>
            <person name="Mock T."/>
            <person name="Valentin K."/>
            <person name="Verret F."/>
            <person name="Berges J.A."/>
            <person name="Brownlee C."/>
            <person name="Cadoret J.P."/>
            <person name="Chiovitti A."/>
            <person name="Choi C.J."/>
            <person name="Coesel S."/>
            <person name="De Martino A."/>
            <person name="Detter J.C."/>
            <person name="Durkin C."/>
            <person name="Falciatore A."/>
            <person name="Fournet J."/>
            <person name="Haruta M."/>
            <person name="Huysman M.J."/>
            <person name="Jenkins B.D."/>
            <person name="Jiroutova K."/>
            <person name="Jorgensen R.E."/>
            <person name="Joubert Y."/>
            <person name="Kaplan A."/>
            <person name="Kroger N."/>
            <person name="Kroth P.G."/>
            <person name="La Roche J."/>
            <person name="Lindquist E."/>
            <person name="Lommer M."/>
            <person name="Martin-Jezequel V."/>
            <person name="Lopez P.J."/>
            <person name="Lucas S."/>
            <person name="Mangogna M."/>
            <person name="McGinnis K."/>
            <person name="Medlin L.K."/>
            <person name="Montsant A."/>
            <person name="Oudot-Le Secq M.P."/>
            <person name="Napoli C."/>
            <person name="Obornik M."/>
            <person name="Parker M.S."/>
            <person name="Petit J.L."/>
            <person name="Porcel B.M."/>
            <person name="Poulsen N."/>
            <person name="Robison M."/>
            <person name="Rychlewski L."/>
            <person name="Rynearson T.A."/>
            <person name="Schmutz J."/>
            <person name="Shapiro H."/>
            <person name="Siaut M."/>
            <person name="Stanley M."/>
            <person name="Sussman M.R."/>
            <person name="Taylor A.R."/>
            <person name="Vardi A."/>
            <person name="von Dassow P."/>
            <person name="Vyverman W."/>
            <person name="Willis A."/>
            <person name="Wyrwicz L.S."/>
            <person name="Rokhsar D.S."/>
            <person name="Weissenbach J."/>
            <person name="Armbrust E.V."/>
            <person name="Green B.R."/>
            <person name="Van de Peer Y."/>
            <person name="Grigoriev I.V."/>
        </authorList>
    </citation>
    <scope>NUCLEOTIDE SEQUENCE [LARGE SCALE GENOMIC DNA]</scope>
    <source>
        <strain evidence="2 3">CCMP1335</strain>
    </source>
</reference>
<dbReference type="KEGG" id="tps:THAPSDRAFT_264811"/>
<dbReference type="EMBL" id="CM000653">
    <property type="protein sequence ID" value="EED87647.1"/>
    <property type="molecule type" value="Genomic_DNA"/>
</dbReference>
<dbReference type="HOGENOM" id="CLU_1253509_0_0_1"/>
<feature type="transmembrane region" description="Helical" evidence="1">
    <location>
        <begin position="35"/>
        <end position="53"/>
    </location>
</feature>
<evidence type="ECO:0008006" key="4">
    <source>
        <dbReference type="Google" id="ProtNLM"/>
    </source>
</evidence>
<dbReference type="OMA" id="AMIWISS"/>